<accession>A0A9W7F7B0</accession>
<feature type="domain" description="SGNH hydrolase-type esterase" evidence="1">
    <location>
        <begin position="114"/>
        <end position="256"/>
    </location>
</feature>
<evidence type="ECO:0000313" key="2">
    <source>
        <dbReference type="EMBL" id="GMI03424.1"/>
    </source>
</evidence>
<gene>
    <name evidence="2" type="ORF">TrVE_jg5908</name>
</gene>
<keyword evidence="3" id="KW-1185">Reference proteome</keyword>
<evidence type="ECO:0000259" key="1">
    <source>
        <dbReference type="Pfam" id="PF13472"/>
    </source>
</evidence>
<dbReference type="SUPFAM" id="SSF52266">
    <property type="entry name" value="SGNH hydrolase"/>
    <property type="match status" value="1"/>
</dbReference>
<name>A0A9W7F7B0_9STRA</name>
<dbReference type="Pfam" id="PF13472">
    <property type="entry name" value="Lipase_GDSL_2"/>
    <property type="match status" value="1"/>
</dbReference>
<dbReference type="AlphaFoldDB" id="A0A9W7F7B0"/>
<reference evidence="3" key="1">
    <citation type="journal article" date="2023" name="Commun. Biol.">
        <title>Genome analysis of Parmales, the sister group of diatoms, reveals the evolutionary specialization of diatoms from phago-mixotrophs to photoautotrophs.</title>
        <authorList>
            <person name="Ban H."/>
            <person name="Sato S."/>
            <person name="Yoshikawa S."/>
            <person name="Yamada K."/>
            <person name="Nakamura Y."/>
            <person name="Ichinomiya M."/>
            <person name="Sato N."/>
            <person name="Blanc-Mathieu R."/>
            <person name="Endo H."/>
            <person name="Kuwata A."/>
            <person name="Ogata H."/>
        </authorList>
    </citation>
    <scope>NUCLEOTIDE SEQUENCE [LARGE SCALE GENOMIC DNA]</scope>
    <source>
        <strain evidence="3">NIES 3699</strain>
    </source>
</reference>
<comment type="caution">
    <text evidence="2">The sequence shown here is derived from an EMBL/GenBank/DDBJ whole genome shotgun (WGS) entry which is preliminary data.</text>
</comment>
<organism evidence="2 3">
    <name type="scientific">Triparma verrucosa</name>
    <dbReference type="NCBI Taxonomy" id="1606542"/>
    <lineage>
        <taxon>Eukaryota</taxon>
        <taxon>Sar</taxon>
        <taxon>Stramenopiles</taxon>
        <taxon>Ochrophyta</taxon>
        <taxon>Bolidophyceae</taxon>
        <taxon>Parmales</taxon>
        <taxon>Triparmaceae</taxon>
        <taxon>Triparma</taxon>
    </lineage>
</organism>
<dbReference type="InterPro" id="IPR013830">
    <property type="entry name" value="SGNH_hydro"/>
</dbReference>
<dbReference type="EMBL" id="BRXX01000301">
    <property type="protein sequence ID" value="GMI03424.1"/>
    <property type="molecule type" value="Genomic_DNA"/>
</dbReference>
<dbReference type="InterPro" id="IPR036514">
    <property type="entry name" value="SGNH_hydro_sf"/>
</dbReference>
<dbReference type="Proteomes" id="UP001165160">
    <property type="component" value="Unassembled WGS sequence"/>
</dbReference>
<evidence type="ECO:0000313" key="3">
    <source>
        <dbReference type="Proteomes" id="UP001165160"/>
    </source>
</evidence>
<protein>
    <recommendedName>
        <fullName evidence="1">SGNH hydrolase-type esterase domain-containing protein</fullName>
    </recommendedName>
</protein>
<dbReference type="Gene3D" id="3.40.50.1110">
    <property type="entry name" value="SGNH hydrolase"/>
    <property type="match status" value="1"/>
</dbReference>
<proteinExistence type="predicted"/>
<sequence length="322" mass="34074">MNVVFGSGNACPSGYSKLTSVASCRAGLRLMGHKGESYNGEEDDESWPNGCYFCDDVEGCSDGAWLNVHSTGQPNGDAKPYCSSDVTPLEQGETLFIGDSDIDYWDESLSLITPSYNVGYGGYTCKNVRDEMSEMSGAFAPSNVVLVCGENDIGGGRGVANTLKYFNEVVDHYIASGSRVFYIGTKPEPETTSIHGLYNEYDISIAERAATLAAAANGGLPPLVMIDSNAGFLAAGNGADLYKGDGLHLSSSGYALWGSWLGTALGATGDDLNCYLWRSGVCVIFAPTPYNLDGNGAGERRRVATTIMTAFVPSLAAMMMLC</sequence>